<comment type="caution">
    <text evidence="1">The sequence shown here is derived from an EMBL/GenBank/DDBJ whole genome shotgun (WGS) entry which is preliminary data.</text>
</comment>
<reference evidence="2" key="1">
    <citation type="submission" date="2016-06" db="EMBL/GenBank/DDBJ databases">
        <title>Parallel loss of symbiosis genes in relatives of nitrogen-fixing non-legume Parasponia.</title>
        <authorList>
            <person name="Van Velzen R."/>
            <person name="Holmer R."/>
            <person name="Bu F."/>
            <person name="Rutten L."/>
            <person name="Van Zeijl A."/>
            <person name="Liu W."/>
            <person name="Santuari L."/>
            <person name="Cao Q."/>
            <person name="Sharma T."/>
            <person name="Shen D."/>
            <person name="Roswanjaya Y."/>
            <person name="Wardhani T."/>
            <person name="Kalhor M.S."/>
            <person name="Jansen J."/>
            <person name="Van den Hoogen J."/>
            <person name="Gungor B."/>
            <person name="Hartog M."/>
            <person name="Hontelez J."/>
            <person name="Verver J."/>
            <person name="Yang W.-C."/>
            <person name="Schijlen E."/>
            <person name="Repin R."/>
            <person name="Schilthuizen M."/>
            <person name="Schranz E."/>
            <person name="Heidstra R."/>
            <person name="Miyata K."/>
            <person name="Fedorova E."/>
            <person name="Kohlen W."/>
            <person name="Bisseling T."/>
            <person name="Smit S."/>
            <person name="Geurts R."/>
        </authorList>
    </citation>
    <scope>NUCLEOTIDE SEQUENCE [LARGE SCALE GENOMIC DNA]</scope>
    <source>
        <strain evidence="2">cv. RG33-2</strain>
    </source>
</reference>
<dbReference type="AlphaFoldDB" id="A0A2P5B4U3"/>
<dbReference type="EMBL" id="JXTC01000607">
    <property type="protein sequence ID" value="PON43786.1"/>
    <property type="molecule type" value="Genomic_DNA"/>
</dbReference>
<accession>A0A2P5B4U3</accession>
<evidence type="ECO:0000313" key="1">
    <source>
        <dbReference type="EMBL" id="PON43786.1"/>
    </source>
</evidence>
<dbReference type="InParanoid" id="A0A2P5B4U3"/>
<gene>
    <name evidence="1" type="ORF">TorRG33x02_332860</name>
</gene>
<proteinExistence type="predicted"/>
<evidence type="ECO:0000313" key="2">
    <source>
        <dbReference type="Proteomes" id="UP000237000"/>
    </source>
</evidence>
<dbReference type="OrthoDB" id="1932595at2759"/>
<feature type="non-terminal residue" evidence="1">
    <location>
        <position position="1"/>
    </location>
</feature>
<sequence length="120" mass="13824">NVLHQTVETLEAHLIDNGFDSSYTNWIFHEEVVKIRLSCNDIHIENVDPTDEIVDRLQDFISPENVDGGENEYDIRDDVAMRPSVSSQQYDELFSKVETELYPGCTGYLTLNFLIKLTQI</sequence>
<protein>
    <submittedName>
        <fullName evidence="1">Uncharacterized protein</fullName>
    </submittedName>
</protein>
<name>A0A2P5B4U3_TREOI</name>
<dbReference type="Proteomes" id="UP000237000">
    <property type="component" value="Unassembled WGS sequence"/>
</dbReference>
<organism evidence="1 2">
    <name type="scientific">Trema orientale</name>
    <name type="common">Charcoal tree</name>
    <name type="synonym">Celtis orientalis</name>
    <dbReference type="NCBI Taxonomy" id="63057"/>
    <lineage>
        <taxon>Eukaryota</taxon>
        <taxon>Viridiplantae</taxon>
        <taxon>Streptophyta</taxon>
        <taxon>Embryophyta</taxon>
        <taxon>Tracheophyta</taxon>
        <taxon>Spermatophyta</taxon>
        <taxon>Magnoliopsida</taxon>
        <taxon>eudicotyledons</taxon>
        <taxon>Gunneridae</taxon>
        <taxon>Pentapetalae</taxon>
        <taxon>rosids</taxon>
        <taxon>fabids</taxon>
        <taxon>Rosales</taxon>
        <taxon>Cannabaceae</taxon>
        <taxon>Trema</taxon>
    </lineage>
</organism>
<keyword evidence="2" id="KW-1185">Reference proteome</keyword>